<dbReference type="EMBL" id="JAATJU010022100">
    <property type="protein sequence ID" value="KAH0512044.1"/>
    <property type="molecule type" value="Genomic_DNA"/>
</dbReference>
<comment type="caution">
    <text evidence="24">The sequence shown here is derived from an EMBL/GenBank/DDBJ whole genome shotgun (WGS) entry which is preliminary data.</text>
</comment>
<evidence type="ECO:0000259" key="23">
    <source>
        <dbReference type="Pfam" id="PF14374"/>
    </source>
</evidence>
<dbReference type="GO" id="GO:0003735">
    <property type="term" value="F:structural constituent of ribosome"/>
    <property type="evidence" value="ECO:0007669"/>
    <property type="project" value="InterPro"/>
</dbReference>
<evidence type="ECO:0000256" key="15">
    <source>
        <dbReference type="ARBA" id="ARBA00051666"/>
    </source>
</evidence>
<evidence type="ECO:0000256" key="20">
    <source>
        <dbReference type="ARBA" id="ARBA00081896"/>
    </source>
</evidence>
<evidence type="ECO:0000256" key="22">
    <source>
        <dbReference type="SAM" id="MobiDB-lite"/>
    </source>
</evidence>
<keyword evidence="10" id="KW-0326">Glycosidase</keyword>
<reference evidence="24" key="1">
    <citation type="submission" date="2020-03" db="EMBL/GenBank/DDBJ databases">
        <title>Studies in the Genomics of Life Span.</title>
        <authorList>
            <person name="Glass D."/>
        </authorList>
    </citation>
    <scope>NUCLEOTIDE SEQUENCE</scope>
    <source>
        <strain evidence="24">LTLLF</strain>
        <tissue evidence="24">Muscle</tissue>
    </source>
</reference>
<evidence type="ECO:0000256" key="7">
    <source>
        <dbReference type="ARBA" id="ARBA00022801"/>
    </source>
</evidence>
<organism evidence="24 25">
    <name type="scientific">Microtus ochrogaster</name>
    <name type="common">Prairie vole</name>
    <dbReference type="NCBI Taxonomy" id="79684"/>
    <lineage>
        <taxon>Eukaryota</taxon>
        <taxon>Metazoa</taxon>
        <taxon>Chordata</taxon>
        <taxon>Craniata</taxon>
        <taxon>Vertebrata</taxon>
        <taxon>Euteleostomi</taxon>
        <taxon>Mammalia</taxon>
        <taxon>Eutheria</taxon>
        <taxon>Euarchontoglires</taxon>
        <taxon>Glires</taxon>
        <taxon>Rodentia</taxon>
        <taxon>Myomorpha</taxon>
        <taxon>Muroidea</taxon>
        <taxon>Cricetidae</taxon>
        <taxon>Arvicolinae</taxon>
        <taxon>Microtus</taxon>
    </lineage>
</organism>
<comment type="catalytic activity">
    <reaction evidence="11">
        <text>a beta-D-galactosyl-(1&lt;-&gt;1')-N-acylsphing-4-enine + H2O = an N-acylsphing-4-enine + D-galactose</text>
        <dbReference type="Rhea" id="RHEA:14297"/>
        <dbReference type="ChEBI" id="CHEBI:4139"/>
        <dbReference type="ChEBI" id="CHEBI:15377"/>
        <dbReference type="ChEBI" id="CHEBI:18390"/>
        <dbReference type="ChEBI" id="CHEBI:52639"/>
        <dbReference type="EC" id="3.2.1.46"/>
    </reaction>
    <physiologicalReaction direction="left-to-right" evidence="11">
        <dbReference type="Rhea" id="RHEA:14298"/>
    </physiologicalReaction>
</comment>
<evidence type="ECO:0000256" key="3">
    <source>
        <dbReference type="ARBA" id="ARBA00010528"/>
    </source>
</evidence>
<dbReference type="EC" id="3.2.1.45" evidence="5"/>
<dbReference type="Gene3D" id="3.40.1370.10">
    <property type="match status" value="2"/>
</dbReference>
<accession>A0A8J6GKG6</accession>
<evidence type="ECO:0000256" key="14">
    <source>
        <dbReference type="ARBA" id="ARBA00051414"/>
    </source>
</evidence>
<evidence type="ECO:0000256" key="13">
    <source>
        <dbReference type="ARBA" id="ARBA00050809"/>
    </source>
</evidence>
<dbReference type="Gene3D" id="3.20.20.80">
    <property type="entry name" value="Glycosidases"/>
    <property type="match status" value="2"/>
</dbReference>
<evidence type="ECO:0000256" key="18">
    <source>
        <dbReference type="ARBA" id="ARBA00068094"/>
    </source>
</evidence>
<dbReference type="InterPro" id="IPR001360">
    <property type="entry name" value="Glyco_hydro_1"/>
</dbReference>
<dbReference type="GO" id="GO:0004336">
    <property type="term" value="F:galactosylceramidase activity"/>
    <property type="evidence" value="ECO:0007669"/>
    <property type="project" value="UniProtKB-EC"/>
</dbReference>
<gene>
    <name evidence="24" type="ORF">LTLLF_146030</name>
</gene>
<dbReference type="AlphaFoldDB" id="A0A8J6GKG6"/>
<evidence type="ECO:0000256" key="8">
    <source>
        <dbReference type="ARBA" id="ARBA00022980"/>
    </source>
</evidence>
<keyword evidence="9" id="KW-0687">Ribonucleoprotein</keyword>
<dbReference type="InterPro" id="IPR002136">
    <property type="entry name" value="Ribosomal_uL4"/>
</dbReference>
<evidence type="ECO:0000256" key="6">
    <source>
        <dbReference type="ARBA" id="ARBA00012744"/>
    </source>
</evidence>
<evidence type="ECO:0000313" key="25">
    <source>
        <dbReference type="Proteomes" id="UP000710432"/>
    </source>
</evidence>
<comment type="catalytic activity">
    <reaction evidence="15">
        <text>beta-D-glucosyl-(1&lt;-&gt;1)-N-octadecanoylsphing-4-enine + H2O = N-octadecanoylsphing-4-enine + D-glucose</text>
        <dbReference type="Rhea" id="RHEA:59284"/>
        <dbReference type="ChEBI" id="CHEBI:4167"/>
        <dbReference type="ChEBI" id="CHEBI:15377"/>
        <dbReference type="ChEBI" id="CHEBI:72961"/>
        <dbReference type="ChEBI" id="CHEBI:84719"/>
    </reaction>
    <physiologicalReaction direction="left-to-right" evidence="15">
        <dbReference type="Rhea" id="RHEA:59285"/>
    </physiologicalReaction>
</comment>
<dbReference type="GO" id="GO:0008422">
    <property type="term" value="F:beta-glucosidase activity"/>
    <property type="evidence" value="ECO:0007669"/>
    <property type="project" value="UniProtKB-EC"/>
</dbReference>
<proteinExistence type="inferred from homology"/>
<dbReference type="GO" id="GO:0005840">
    <property type="term" value="C:ribosome"/>
    <property type="evidence" value="ECO:0007669"/>
    <property type="project" value="UniProtKB-KW"/>
</dbReference>
<dbReference type="InterPro" id="IPR023574">
    <property type="entry name" value="Ribosomal_uL4_dom_sf"/>
</dbReference>
<dbReference type="Pfam" id="PF00232">
    <property type="entry name" value="Glyco_hydro_1"/>
    <property type="match status" value="1"/>
</dbReference>
<evidence type="ECO:0000256" key="4">
    <source>
        <dbReference type="ARBA" id="ARBA00012657"/>
    </source>
</evidence>
<evidence type="ECO:0000256" key="11">
    <source>
        <dbReference type="ARBA" id="ARBA00033698"/>
    </source>
</evidence>
<feature type="compositionally biased region" description="Basic and acidic residues" evidence="22">
    <location>
        <begin position="803"/>
        <end position="823"/>
    </location>
</feature>
<feature type="compositionally biased region" description="Basic and acidic residues" evidence="22">
    <location>
        <begin position="764"/>
        <end position="787"/>
    </location>
</feature>
<name>A0A8J6GKG6_MICOH</name>
<comment type="catalytic activity">
    <reaction evidence="1">
        <text>Hydrolysis of terminal, non-reducing beta-D-glucosyl residues with release of beta-D-glucose.</text>
        <dbReference type="EC" id="3.2.1.21"/>
    </reaction>
</comment>
<dbReference type="GO" id="GO:1990904">
    <property type="term" value="C:ribonucleoprotein complex"/>
    <property type="evidence" value="ECO:0007669"/>
    <property type="project" value="UniProtKB-KW"/>
</dbReference>
<dbReference type="InterPro" id="IPR017853">
    <property type="entry name" value="GH"/>
</dbReference>
<evidence type="ECO:0000256" key="2">
    <source>
        <dbReference type="ARBA" id="ARBA00001013"/>
    </source>
</evidence>
<dbReference type="PROSITE" id="PS00653">
    <property type="entry name" value="GLYCOSYL_HYDROL_F1_2"/>
    <property type="match status" value="1"/>
</dbReference>
<comment type="similarity">
    <text evidence="17">Belongs to the glycosyl hydrolase 1 family. Klotho subfamily.</text>
</comment>
<evidence type="ECO:0000256" key="17">
    <source>
        <dbReference type="ARBA" id="ARBA00060858"/>
    </source>
</evidence>
<dbReference type="SUPFAM" id="SSF51445">
    <property type="entry name" value="(Trans)glycosidases"/>
    <property type="match status" value="1"/>
</dbReference>
<dbReference type="Pfam" id="PF14374">
    <property type="entry name" value="Ribos_L4_asso_C"/>
    <property type="match status" value="1"/>
</dbReference>
<dbReference type="InterPro" id="IPR025755">
    <property type="entry name" value="Ribos_uL4_C_dom"/>
</dbReference>
<evidence type="ECO:0000256" key="16">
    <source>
        <dbReference type="ARBA" id="ARBA00052085"/>
    </source>
</evidence>
<dbReference type="Proteomes" id="UP000710432">
    <property type="component" value="Unassembled WGS sequence"/>
</dbReference>
<dbReference type="EC" id="3.2.1.21" evidence="6"/>
<protein>
    <recommendedName>
        <fullName evidence="18">Cytosolic beta-glucosidase</fullName>
        <ecNumber evidence="6">3.2.1.21</ecNumber>
        <ecNumber evidence="5">3.2.1.45</ecNumber>
        <ecNumber evidence="4">3.2.1.46</ecNumber>
    </recommendedName>
    <alternativeName>
        <fullName evidence="19">Cytosolic galactosylceramidase</fullName>
    </alternativeName>
    <alternativeName>
        <fullName evidence="21">Cytosolic glucosylceramidase</fullName>
    </alternativeName>
    <alternativeName>
        <fullName evidence="20">Cytosolic glycosylceramidase</fullName>
    </alternativeName>
</protein>
<comment type="catalytic activity">
    <reaction evidence="2">
        <text>a beta-D-glucosyl-(1&lt;-&gt;1')-N-acylsphing-4-enine + H2O = an N-acylsphing-4-enine + D-glucose</text>
        <dbReference type="Rhea" id="RHEA:13269"/>
        <dbReference type="ChEBI" id="CHEBI:4167"/>
        <dbReference type="ChEBI" id="CHEBI:15377"/>
        <dbReference type="ChEBI" id="CHEBI:22801"/>
        <dbReference type="ChEBI" id="CHEBI:52639"/>
        <dbReference type="EC" id="3.2.1.45"/>
    </reaction>
    <physiologicalReaction direction="left-to-right" evidence="2">
        <dbReference type="Rhea" id="RHEA:13270"/>
    </physiologicalReaction>
</comment>
<comment type="catalytic activity">
    <reaction evidence="12">
        <text>beta-D-galactosyl-(1&lt;-&gt;1)-sphing-4-enine + H2O = sphing-4-enine + D-galactose</text>
        <dbReference type="Rhea" id="RHEA:43908"/>
        <dbReference type="ChEBI" id="CHEBI:4139"/>
        <dbReference type="ChEBI" id="CHEBI:15377"/>
        <dbReference type="ChEBI" id="CHEBI:57756"/>
        <dbReference type="ChEBI" id="CHEBI:57934"/>
    </reaction>
    <physiologicalReaction direction="left-to-right" evidence="12">
        <dbReference type="Rhea" id="RHEA:43909"/>
    </physiologicalReaction>
</comment>
<keyword evidence="7" id="KW-0378">Hydrolase</keyword>
<feature type="domain" description="Large ribosomal subunit protein uL4 C-terminal" evidence="23">
    <location>
        <begin position="700"/>
        <end position="747"/>
    </location>
</feature>
<dbReference type="InterPro" id="IPR033132">
    <property type="entry name" value="GH_1_N_CS"/>
</dbReference>
<dbReference type="SUPFAM" id="SSF52166">
    <property type="entry name" value="Ribosomal protein L4"/>
    <property type="match status" value="1"/>
</dbReference>
<evidence type="ECO:0000313" key="24">
    <source>
        <dbReference type="EMBL" id="KAH0512044.1"/>
    </source>
</evidence>
<comment type="catalytic activity">
    <reaction evidence="16">
        <text>beta-D-glucosyl-(1&lt;-&gt;1)-sphing-4-enine + H2O = sphing-4-enine + D-glucose</text>
        <dbReference type="Rhea" id="RHEA:59288"/>
        <dbReference type="ChEBI" id="CHEBI:4167"/>
        <dbReference type="ChEBI" id="CHEBI:15377"/>
        <dbReference type="ChEBI" id="CHEBI:57756"/>
        <dbReference type="ChEBI" id="CHEBI:83992"/>
    </reaction>
    <physiologicalReaction direction="left-to-right" evidence="16">
        <dbReference type="Rhea" id="RHEA:59289"/>
    </physiologicalReaction>
</comment>
<feature type="region of interest" description="Disordered" evidence="22">
    <location>
        <begin position="7"/>
        <end position="30"/>
    </location>
</feature>
<evidence type="ECO:0000256" key="19">
    <source>
        <dbReference type="ARBA" id="ARBA00079026"/>
    </source>
</evidence>
<dbReference type="PANTHER" id="PTHR10353:SF336">
    <property type="entry name" value="LACTASE-LIKE PROTEIN"/>
    <property type="match status" value="1"/>
</dbReference>
<dbReference type="Pfam" id="PF00573">
    <property type="entry name" value="Ribosomal_L4"/>
    <property type="match status" value="1"/>
</dbReference>
<evidence type="ECO:0000256" key="10">
    <source>
        <dbReference type="ARBA" id="ARBA00023295"/>
    </source>
</evidence>
<evidence type="ECO:0000256" key="1">
    <source>
        <dbReference type="ARBA" id="ARBA00000448"/>
    </source>
</evidence>
<comment type="catalytic activity">
    <reaction evidence="14">
        <text>a beta-D-xylosyl-(1&lt;-&gt;1')-N-acylsphing-4-enine + cholesterol = cholesteryl 3-beta-D-xyloside + an N-acylsphing-4-enine</text>
        <dbReference type="Rhea" id="RHEA:70239"/>
        <dbReference type="ChEBI" id="CHEBI:16113"/>
        <dbReference type="ChEBI" id="CHEBI:52639"/>
        <dbReference type="ChEBI" id="CHEBI:189067"/>
        <dbReference type="ChEBI" id="CHEBI:189068"/>
    </reaction>
    <physiologicalReaction direction="left-to-right" evidence="14">
        <dbReference type="Rhea" id="RHEA:70240"/>
    </physiologicalReaction>
    <physiologicalReaction direction="right-to-left" evidence="14">
        <dbReference type="Rhea" id="RHEA:70241"/>
    </physiologicalReaction>
</comment>
<dbReference type="GO" id="GO:0016052">
    <property type="term" value="P:carbohydrate catabolic process"/>
    <property type="evidence" value="ECO:0007669"/>
    <property type="project" value="UniProtKB-ARBA"/>
</dbReference>
<feature type="region of interest" description="Disordered" evidence="22">
    <location>
        <begin position="762"/>
        <end position="823"/>
    </location>
</feature>
<evidence type="ECO:0000256" key="21">
    <source>
        <dbReference type="ARBA" id="ARBA00083229"/>
    </source>
</evidence>
<dbReference type="GO" id="GO:0004348">
    <property type="term" value="F:glucosylceramidase activity"/>
    <property type="evidence" value="ECO:0007669"/>
    <property type="project" value="UniProtKB-EC"/>
</dbReference>
<sequence length="823" mass="93410">MIRRLRVRAQTSGLGAPGHPNVHSAASRGQRRPKRFCRQVLSACPPCCVNRTRGWRPGPTLEMSLPSVARPLPLHIRRLLGVRMRPGCTGDESLEPWPAVVFFSLDGFSWGVGSSAYQTEGAWDQDGKGPSIWDAFTHSGEGRVLGADTADAACDSYYRVQEDIALVKELCVSHYRLSLSWPRILPTGVRAEQVNRRGIEFYSNFIDALLKSNLTPIVTLHHWDLPQMLQVTYGGWQNVSMTRYFRDYADLCFEVFGDRVKHWLTFSDPRTMVEKGYETGLHAPGLRLPGTGLYVAAHHIIKAHAQAWHSYNNTWRSKQQGMVGISLNCDWGEPLDINNPSDIEAAERYLQFCLGWFANPIYAGDYPQVMKDYIGTKSAEQGLEMSRLPTFSLQEKSYIRGTSDFLGLGHFTTRYITQRKYPSHQGPSFQNDRDLIELVDPNWPDMGSSWLYSVPWGFRRLLNFAQKGYADRYGFYYVEFNVRNKPRYPKASVQYYKEIVTANGFPNSREACARPLISVYSEKGESSGKNVTLPAVFKAPIRPDIVNFVHTNLRKNNRQPYAVSELAGHRIEEVPELPLVVEDKVEGYKKTKEAVQLLKKLKAWNDIKKVYASQRMRAGKGKMRNRRRIQRKGPCIIYNEDNGIIKAFRNIPGITLLNVSKLNILKLAPGGHVGRFCIWTESAFRKLDELYGTWRKAATLKSNYNKKIQRRVLKKNPLKNLRIMLKLNPYAKTMRRNTILRQARNHKLRVKKLEAAAAAALAAKSEKGTADKKPAESKKEKKPVDAKKQKKPAGKKAAATKKPAAEKKPVEKKPTKEEKKSAA</sequence>
<evidence type="ECO:0000256" key="5">
    <source>
        <dbReference type="ARBA" id="ARBA00012658"/>
    </source>
</evidence>
<evidence type="ECO:0000256" key="9">
    <source>
        <dbReference type="ARBA" id="ARBA00023274"/>
    </source>
</evidence>
<dbReference type="FunFam" id="3.20.20.80:FF:000011">
    <property type="entry name" value="Cytosolic beta-glucosidase"/>
    <property type="match status" value="1"/>
</dbReference>
<comment type="catalytic activity">
    <reaction evidence="13">
        <text>beta-D-galactosyl-(1&lt;-&gt;1')-N-octadecanoylsphing-4-enine + H2O = N-octadecanoylsphing-4-enine + D-galactose</text>
        <dbReference type="Rhea" id="RHEA:59292"/>
        <dbReference type="ChEBI" id="CHEBI:4139"/>
        <dbReference type="ChEBI" id="CHEBI:15377"/>
        <dbReference type="ChEBI" id="CHEBI:72961"/>
        <dbReference type="ChEBI" id="CHEBI:84720"/>
    </reaction>
    <physiologicalReaction direction="left-to-right" evidence="13">
        <dbReference type="Rhea" id="RHEA:59293"/>
    </physiologicalReaction>
</comment>
<evidence type="ECO:0000256" key="12">
    <source>
        <dbReference type="ARBA" id="ARBA00048813"/>
    </source>
</evidence>
<dbReference type="PANTHER" id="PTHR10353">
    <property type="entry name" value="GLYCOSYL HYDROLASE"/>
    <property type="match status" value="1"/>
</dbReference>
<comment type="similarity">
    <text evidence="3">Belongs to the universal ribosomal protein uL4 family.</text>
</comment>
<keyword evidence="8" id="KW-0689">Ribosomal protein</keyword>
<dbReference type="EC" id="3.2.1.46" evidence="4"/>
<dbReference type="GO" id="GO:0006412">
    <property type="term" value="P:translation"/>
    <property type="evidence" value="ECO:0007669"/>
    <property type="project" value="InterPro"/>
</dbReference>